<dbReference type="HOGENOM" id="CLU_072493_1_0_12"/>
<dbReference type="SUPFAM" id="SSF46785">
    <property type="entry name" value="Winged helix' DNA-binding domain"/>
    <property type="match status" value="1"/>
</dbReference>
<evidence type="ECO:0000313" key="2">
    <source>
        <dbReference type="EMBL" id="AHC13555.1"/>
    </source>
</evidence>
<keyword evidence="3" id="KW-1185">Reference proteome</keyword>
<name>V5WD88_9SPIO</name>
<dbReference type="InterPro" id="IPR051797">
    <property type="entry name" value="TrmB-like"/>
</dbReference>
<dbReference type="STRING" id="1307761.L21SP2_0111"/>
<dbReference type="Pfam" id="PF01978">
    <property type="entry name" value="TrmB"/>
    <property type="match status" value="1"/>
</dbReference>
<dbReference type="PANTHER" id="PTHR34293">
    <property type="entry name" value="HTH-TYPE TRANSCRIPTIONAL REGULATOR TRMBL2"/>
    <property type="match status" value="1"/>
</dbReference>
<dbReference type="KEGG" id="slr:L21SP2_0111"/>
<dbReference type="AlphaFoldDB" id="V5WD88"/>
<feature type="domain" description="Transcription regulator TrmB N-terminal" evidence="1">
    <location>
        <begin position="8"/>
        <end position="75"/>
    </location>
</feature>
<accession>V5WD88</accession>
<dbReference type="Proteomes" id="UP000018680">
    <property type="component" value="Chromosome"/>
</dbReference>
<dbReference type="RefSeq" id="WP_024266488.1">
    <property type="nucleotide sequence ID" value="NC_023035.1"/>
</dbReference>
<reference evidence="2 3" key="1">
    <citation type="journal article" date="2015" name="Stand. Genomic Sci.">
        <title>Complete genome sequence and description of Salinispira pacifica gen. nov., sp. nov., a novel spirochaete isolated form a hypersaline microbial mat.</title>
        <authorList>
            <person name="Ben Hania W."/>
            <person name="Joseph M."/>
            <person name="Schumann P."/>
            <person name="Bunk B."/>
            <person name="Fiebig A."/>
            <person name="Sproer C."/>
            <person name="Klenk H.P."/>
            <person name="Fardeau M.L."/>
            <person name="Spring S."/>
        </authorList>
    </citation>
    <scope>NUCLEOTIDE SEQUENCE [LARGE SCALE GENOMIC DNA]</scope>
    <source>
        <strain evidence="2 3">L21-RPul-D2</strain>
    </source>
</reference>
<gene>
    <name evidence="2" type="ORF">L21SP2_0111</name>
</gene>
<dbReference type="OrthoDB" id="1493540at2"/>
<dbReference type="Gene3D" id="1.10.10.10">
    <property type="entry name" value="Winged helix-like DNA-binding domain superfamily/Winged helix DNA-binding domain"/>
    <property type="match status" value="1"/>
</dbReference>
<dbReference type="InterPro" id="IPR036390">
    <property type="entry name" value="WH_DNA-bd_sf"/>
</dbReference>
<evidence type="ECO:0000313" key="3">
    <source>
        <dbReference type="Proteomes" id="UP000018680"/>
    </source>
</evidence>
<dbReference type="PANTHER" id="PTHR34293:SF1">
    <property type="entry name" value="HTH-TYPE TRANSCRIPTIONAL REGULATOR TRMBL2"/>
    <property type="match status" value="1"/>
</dbReference>
<dbReference type="PATRIC" id="fig|1307761.3.peg.112"/>
<dbReference type="CDD" id="cd09124">
    <property type="entry name" value="PLDc_like_TrmB_middle"/>
    <property type="match status" value="1"/>
</dbReference>
<organism evidence="2 3">
    <name type="scientific">Salinispira pacifica</name>
    <dbReference type="NCBI Taxonomy" id="1307761"/>
    <lineage>
        <taxon>Bacteria</taxon>
        <taxon>Pseudomonadati</taxon>
        <taxon>Spirochaetota</taxon>
        <taxon>Spirochaetia</taxon>
        <taxon>Spirochaetales</taxon>
        <taxon>Spirochaetaceae</taxon>
        <taxon>Salinispira</taxon>
    </lineage>
</organism>
<dbReference type="EMBL" id="CP006939">
    <property type="protein sequence ID" value="AHC13555.1"/>
    <property type="molecule type" value="Genomic_DNA"/>
</dbReference>
<protein>
    <submittedName>
        <fullName evidence="2">Transcriptional regulator, TrmB family</fullName>
    </submittedName>
</protein>
<dbReference type="eggNOG" id="COG1378">
    <property type="taxonomic scope" value="Bacteria"/>
</dbReference>
<sequence>MTQLYEQLEILGLSRTEAQVYLSLLRGGQMTGYQIAKDLGISRSGVYNVLQSLYKQGAVYLIPGESREYTAKSPKEFIGELKDRYTGTADRLSMELESLTGDADSEQFFNIRGTPQVLRKARSIISRTGTEILINTDIPVAEFNPELREACARGVQVTMFSFYPQDPGDLPIRFFNAARNPEPGHSYCDGSSRLMLTSDMERCLLGGRSQGDFTATFSQNPLLTSVIAEHIHLDIYLLGLRRSYGLDNIPEKLLVNSIMESQSENTNQNIRSQPNEH</sequence>
<dbReference type="InterPro" id="IPR002831">
    <property type="entry name" value="Tscrpt_reg_TrmB_N"/>
</dbReference>
<proteinExistence type="predicted"/>
<dbReference type="InterPro" id="IPR036388">
    <property type="entry name" value="WH-like_DNA-bd_sf"/>
</dbReference>
<evidence type="ECO:0000259" key="1">
    <source>
        <dbReference type="Pfam" id="PF01978"/>
    </source>
</evidence>